<dbReference type="InterPro" id="IPR052053">
    <property type="entry name" value="IM_YidH-like"/>
</dbReference>
<dbReference type="Pfam" id="PF02656">
    <property type="entry name" value="DUF202"/>
    <property type="match status" value="1"/>
</dbReference>
<dbReference type="AlphaFoldDB" id="A0A6A5T2I3"/>
<protein>
    <recommendedName>
        <fullName evidence="6">DUF202 domain-containing protein</fullName>
    </recommendedName>
</protein>
<keyword evidence="8" id="KW-1185">Reference proteome</keyword>
<evidence type="ECO:0000256" key="2">
    <source>
        <dbReference type="ARBA" id="ARBA00022692"/>
    </source>
</evidence>
<evidence type="ECO:0000256" key="5">
    <source>
        <dbReference type="SAM" id="Phobius"/>
    </source>
</evidence>
<sequence>MSERTPPPAPPFELPSAALHARTPEAHPDSEEAVRYERRRVSKELKPILRERVATPDSETPHVTPSSISLRLCNTSPGSHDVTSREDLRCHASTLSEANIQPDVPGAGSVRSESTRRGEPRWYDAVAKFWTTHISLTIDEGAHRDHLALERTFLGYLRTSLLLATTGILIAQLFHLQHSPDPSKTYGYYVIGRPLSVTFIAMAILVVLIGAARFWRLQRALVRGKALAGGWEVGVIMGLSAALLVGMFALVLGVDISKTYFGRG</sequence>
<evidence type="ECO:0000256" key="3">
    <source>
        <dbReference type="ARBA" id="ARBA00022989"/>
    </source>
</evidence>
<organism evidence="7 8">
    <name type="scientific">Clathrospora elynae</name>
    <dbReference type="NCBI Taxonomy" id="706981"/>
    <lineage>
        <taxon>Eukaryota</taxon>
        <taxon>Fungi</taxon>
        <taxon>Dikarya</taxon>
        <taxon>Ascomycota</taxon>
        <taxon>Pezizomycotina</taxon>
        <taxon>Dothideomycetes</taxon>
        <taxon>Pleosporomycetidae</taxon>
        <taxon>Pleosporales</taxon>
        <taxon>Diademaceae</taxon>
        <taxon>Clathrospora</taxon>
    </lineage>
</organism>
<feature type="domain" description="DUF202" evidence="6">
    <location>
        <begin position="144"/>
        <end position="220"/>
    </location>
</feature>
<evidence type="ECO:0000259" key="6">
    <source>
        <dbReference type="Pfam" id="PF02656"/>
    </source>
</evidence>
<comment type="subcellular location">
    <subcellularLocation>
        <location evidence="1">Endomembrane system</location>
        <topology evidence="1">Multi-pass membrane protein</topology>
    </subcellularLocation>
</comment>
<dbReference type="GO" id="GO:0012505">
    <property type="term" value="C:endomembrane system"/>
    <property type="evidence" value="ECO:0007669"/>
    <property type="project" value="UniProtKB-SubCell"/>
</dbReference>
<evidence type="ECO:0000256" key="4">
    <source>
        <dbReference type="ARBA" id="ARBA00023136"/>
    </source>
</evidence>
<dbReference type="Proteomes" id="UP000800038">
    <property type="component" value="Unassembled WGS sequence"/>
</dbReference>
<dbReference type="InterPro" id="IPR003807">
    <property type="entry name" value="DUF202"/>
</dbReference>
<proteinExistence type="predicted"/>
<feature type="transmembrane region" description="Helical" evidence="5">
    <location>
        <begin position="233"/>
        <end position="254"/>
    </location>
</feature>
<dbReference type="EMBL" id="ML976004">
    <property type="protein sequence ID" value="KAF1946340.1"/>
    <property type="molecule type" value="Genomic_DNA"/>
</dbReference>
<reference evidence="7" key="1">
    <citation type="journal article" date="2020" name="Stud. Mycol.">
        <title>101 Dothideomycetes genomes: a test case for predicting lifestyles and emergence of pathogens.</title>
        <authorList>
            <person name="Haridas S."/>
            <person name="Albert R."/>
            <person name="Binder M."/>
            <person name="Bloem J."/>
            <person name="Labutti K."/>
            <person name="Salamov A."/>
            <person name="Andreopoulos B."/>
            <person name="Baker S."/>
            <person name="Barry K."/>
            <person name="Bills G."/>
            <person name="Bluhm B."/>
            <person name="Cannon C."/>
            <person name="Castanera R."/>
            <person name="Culley D."/>
            <person name="Daum C."/>
            <person name="Ezra D."/>
            <person name="Gonzalez J."/>
            <person name="Henrissat B."/>
            <person name="Kuo A."/>
            <person name="Liang C."/>
            <person name="Lipzen A."/>
            <person name="Lutzoni F."/>
            <person name="Magnuson J."/>
            <person name="Mondo S."/>
            <person name="Nolan M."/>
            <person name="Ohm R."/>
            <person name="Pangilinan J."/>
            <person name="Park H.-J."/>
            <person name="Ramirez L."/>
            <person name="Alfaro M."/>
            <person name="Sun H."/>
            <person name="Tritt A."/>
            <person name="Yoshinaga Y."/>
            <person name="Zwiers L.-H."/>
            <person name="Turgeon B."/>
            <person name="Goodwin S."/>
            <person name="Spatafora J."/>
            <person name="Crous P."/>
            <person name="Grigoriev I."/>
        </authorList>
    </citation>
    <scope>NUCLEOTIDE SEQUENCE</scope>
    <source>
        <strain evidence="7">CBS 161.51</strain>
    </source>
</reference>
<keyword evidence="2 5" id="KW-0812">Transmembrane</keyword>
<evidence type="ECO:0000256" key="1">
    <source>
        <dbReference type="ARBA" id="ARBA00004127"/>
    </source>
</evidence>
<feature type="transmembrane region" description="Helical" evidence="5">
    <location>
        <begin position="186"/>
        <end position="212"/>
    </location>
</feature>
<dbReference type="OrthoDB" id="199599at2759"/>
<dbReference type="PANTHER" id="PTHR34187:SF1">
    <property type="entry name" value="DUF202 DOMAIN-CONTAINING PROTEIN"/>
    <property type="match status" value="1"/>
</dbReference>
<evidence type="ECO:0000313" key="8">
    <source>
        <dbReference type="Proteomes" id="UP000800038"/>
    </source>
</evidence>
<dbReference type="PANTHER" id="PTHR34187">
    <property type="entry name" value="FGR18P"/>
    <property type="match status" value="1"/>
</dbReference>
<keyword evidence="3 5" id="KW-1133">Transmembrane helix</keyword>
<accession>A0A6A5T2I3</accession>
<feature type="transmembrane region" description="Helical" evidence="5">
    <location>
        <begin position="153"/>
        <end position="174"/>
    </location>
</feature>
<evidence type="ECO:0000313" key="7">
    <source>
        <dbReference type="EMBL" id="KAF1946340.1"/>
    </source>
</evidence>
<name>A0A6A5T2I3_9PLEO</name>
<keyword evidence="4 5" id="KW-0472">Membrane</keyword>
<gene>
    <name evidence="7" type="ORF">EJ02DRAFT_441252</name>
</gene>